<proteinExistence type="inferred from homology"/>
<dbReference type="Pfam" id="PF01182">
    <property type="entry name" value="Glucosamine_iso"/>
    <property type="match status" value="1"/>
</dbReference>
<keyword evidence="6" id="KW-1185">Reference proteome</keyword>
<dbReference type="PANTHER" id="PTHR11054">
    <property type="entry name" value="6-PHOSPHOGLUCONOLACTONASE"/>
    <property type="match status" value="1"/>
</dbReference>
<evidence type="ECO:0000313" key="5">
    <source>
        <dbReference type="EMBL" id="MED6193244.1"/>
    </source>
</evidence>
<protein>
    <recommendedName>
        <fullName evidence="3">Probable 6-phosphogluconolactonase</fullName>
        <ecNumber evidence="3">3.1.1.31</ecNumber>
    </recommendedName>
</protein>
<evidence type="ECO:0000259" key="4">
    <source>
        <dbReference type="Pfam" id="PF01182"/>
    </source>
</evidence>
<feature type="domain" description="Glucosamine/galactosamine-6-phosphate isomerase" evidence="4">
    <location>
        <begin position="84"/>
        <end position="311"/>
    </location>
</feature>
<dbReference type="EC" id="3.1.1.31" evidence="3"/>
<dbReference type="Gene3D" id="3.40.50.1360">
    <property type="match status" value="1"/>
</dbReference>
<sequence length="325" mass="35816">MATSTPFSVSCITSQARLLYKQNPKQPSHNTTLSLFGHKSSICNNPLRYNNGVFSPLVMKPKRAHVGASVKAQWNTRSIEVLDKQHIPVSLAKYVFDLSEKFIKEKGSFTIVLSGDSVKYLKMLVEPPYINTIQWSKWHVFWADEKAVPKTHLDSNYKFAYDRFISKVPIPMNVNTIDDALSADIAADVYEIGIKIKVDSKVIASSPNTRLPKFDLMLLDMGPEGQLAGLFPGNPALTETRKWVTAVKNAPSPPPERITLTLPVINASSNIAMVVTGAGKANAVVNALGEGQQGDEKMPIQLVSPEGEMKWFLDKGAGSLYLNRS</sequence>
<name>A0ABU6X6T9_9FABA</name>
<comment type="catalytic activity">
    <reaction evidence="3">
        <text>6-phospho-D-glucono-1,5-lactone + H2O = 6-phospho-D-gluconate + H(+)</text>
        <dbReference type="Rhea" id="RHEA:12556"/>
        <dbReference type="ChEBI" id="CHEBI:15377"/>
        <dbReference type="ChEBI" id="CHEBI:15378"/>
        <dbReference type="ChEBI" id="CHEBI:57955"/>
        <dbReference type="ChEBI" id="CHEBI:58759"/>
        <dbReference type="EC" id="3.1.1.31"/>
    </reaction>
</comment>
<dbReference type="EMBL" id="JASCZI010211499">
    <property type="protein sequence ID" value="MED6193244.1"/>
    <property type="molecule type" value="Genomic_DNA"/>
</dbReference>
<organism evidence="5 6">
    <name type="scientific">Stylosanthes scabra</name>
    <dbReference type="NCBI Taxonomy" id="79078"/>
    <lineage>
        <taxon>Eukaryota</taxon>
        <taxon>Viridiplantae</taxon>
        <taxon>Streptophyta</taxon>
        <taxon>Embryophyta</taxon>
        <taxon>Tracheophyta</taxon>
        <taxon>Spermatophyta</taxon>
        <taxon>Magnoliopsida</taxon>
        <taxon>eudicotyledons</taxon>
        <taxon>Gunneridae</taxon>
        <taxon>Pentapetalae</taxon>
        <taxon>rosids</taxon>
        <taxon>fabids</taxon>
        <taxon>Fabales</taxon>
        <taxon>Fabaceae</taxon>
        <taxon>Papilionoideae</taxon>
        <taxon>50 kb inversion clade</taxon>
        <taxon>dalbergioids sensu lato</taxon>
        <taxon>Dalbergieae</taxon>
        <taxon>Pterocarpus clade</taxon>
        <taxon>Stylosanthes</taxon>
    </lineage>
</organism>
<dbReference type="InterPro" id="IPR037171">
    <property type="entry name" value="NagB/RpiA_transferase-like"/>
</dbReference>
<dbReference type="CDD" id="cd01400">
    <property type="entry name" value="6PGL"/>
    <property type="match status" value="1"/>
</dbReference>
<accession>A0ABU6X6T9</accession>
<dbReference type="NCBIfam" id="TIGR01198">
    <property type="entry name" value="pgl"/>
    <property type="match status" value="1"/>
</dbReference>
<dbReference type="InterPro" id="IPR039104">
    <property type="entry name" value="6PGL"/>
</dbReference>
<comment type="similarity">
    <text evidence="2 3">Belongs to the glucosamine/galactosamine-6-phosphate isomerase family. 6-phosphogluconolactonase subfamily.</text>
</comment>
<evidence type="ECO:0000256" key="1">
    <source>
        <dbReference type="ARBA" id="ARBA00004959"/>
    </source>
</evidence>
<gene>
    <name evidence="5" type="ORF">PIB30_017437</name>
</gene>
<comment type="caution">
    <text evidence="5">The sequence shown here is derived from an EMBL/GenBank/DDBJ whole genome shotgun (WGS) entry which is preliminary data.</text>
</comment>
<dbReference type="SUPFAM" id="SSF100950">
    <property type="entry name" value="NagB/RpiA/CoA transferase-like"/>
    <property type="match status" value="1"/>
</dbReference>
<evidence type="ECO:0000313" key="6">
    <source>
        <dbReference type="Proteomes" id="UP001341840"/>
    </source>
</evidence>
<dbReference type="Proteomes" id="UP001341840">
    <property type="component" value="Unassembled WGS sequence"/>
</dbReference>
<dbReference type="PANTHER" id="PTHR11054:SF10">
    <property type="entry name" value="6-PHOSPHOGLUCONOLACTONASE-RELATED"/>
    <property type="match status" value="1"/>
</dbReference>
<dbReference type="InterPro" id="IPR006148">
    <property type="entry name" value="Glc/Gal-6P_isomerase"/>
</dbReference>
<dbReference type="InterPro" id="IPR005900">
    <property type="entry name" value="6-phosphogluconolactonase_DevB"/>
</dbReference>
<evidence type="ECO:0000256" key="2">
    <source>
        <dbReference type="ARBA" id="ARBA00010662"/>
    </source>
</evidence>
<evidence type="ECO:0000256" key="3">
    <source>
        <dbReference type="RuleBase" id="RU365095"/>
    </source>
</evidence>
<comment type="pathway">
    <text evidence="1">Carbohydrate degradation; pentose phosphate pathway.</text>
</comment>
<reference evidence="5 6" key="1">
    <citation type="journal article" date="2023" name="Plants (Basel)">
        <title>Bridging the Gap: Combining Genomics and Transcriptomics Approaches to Understand Stylosanthes scabra, an Orphan Legume from the Brazilian Caatinga.</title>
        <authorList>
            <person name="Ferreira-Neto J.R.C."/>
            <person name="da Silva M.D."/>
            <person name="Binneck E."/>
            <person name="de Melo N.F."/>
            <person name="da Silva R.H."/>
            <person name="de Melo A.L.T.M."/>
            <person name="Pandolfi V."/>
            <person name="Bustamante F.O."/>
            <person name="Brasileiro-Vidal A.C."/>
            <person name="Benko-Iseppon A.M."/>
        </authorList>
    </citation>
    <scope>NUCLEOTIDE SEQUENCE [LARGE SCALE GENOMIC DNA]</scope>
    <source>
        <tissue evidence="5">Leaves</tissue>
    </source>
</reference>